<accession>A0A6I6JUW8</accession>
<organism evidence="1 2">
    <name type="scientific">Maribellus comscasis</name>
    <dbReference type="NCBI Taxonomy" id="2681766"/>
    <lineage>
        <taxon>Bacteria</taxon>
        <taxon>Pseudomonadati</taxon>
        <taxon>Bacteroidota</taxon>
        <taxon>Bacteroidia</taxon>
        <taxon>Marinilabiliales</taxon>
        <taxon>Prolixibacteraceae</taxon>
        <taxon>Maribellus</taxon>
    </lineage>
</organism>
<protein>
    <submittedName>
        <fullName evidence="1">Uncharacterized protein</fullName>
    </submittedName>
</protein>
<sequence>MKNYLKIFKLVSPIIFCLFFFLSGQINQSTQKISSTDRIVCSEDLNFICDTSAEIPSFIEEEVEDTDKGFCELAREIFSNRKITPNYLLAEYTNNDILPVVVLIQQTNLPPPILSIS</sequence>
<gene>
    <name evidence="1" type="ORF">GM418_14740</name>
</gene>
<reference evidence="1 2" key="1">
    <citation type="submission" date="2019-11" db="EMBL/GenBank/DDBJ databases">
        <authorList>
            <person name="Zheng R.K."/>
            <person name="Sun C.M."/>
        </authorList>
    </citation>
    <scope>NUCLEOTIDE SEQUENCE [LARGE SCALE GENOMIC DNA]</scope>
    <source>
        <strain evidence="1 2">WC007</strain>
    </source>
</reference>
<evidence type="ECO:0000313" key="2">
    <source>
        <dbReference type="Proteomes" id="UP000428260"/>
    </source>
</evidence>
<name>A0A6I6JUW8_9BACT</name>
<proteinExistence type="predicted"/>
<dbReference type="KEGG" id="mcos:GM418_14740"/>
<keyword evidence="2" id="KW-1185">Reference proteome</keyword>
<dbReference type="AlphaFoldDB" id="A0A6I6JUW8"/>
<dbReference type="EMBL" id="CP046401">
    <property type="protein sequence ID" value="QGY44880.1"/>
    <property type="molecule type" value="Genomic_DNA"/>
</dbReference>
<dbReference type="RefSeq" id="WP_158867608.1">
    <property type="nucleotide sequence ID" value="NZ_CP046401.1"/>
</dbReference>
<evidence type="ECO:0000313" key="1">
    <source>
        <dbReference type="EMBL" id="QGY44880.1"/>
    </source>
</evidence>
<dbReference type="Proteomes" id="UP000428260">
    <property type="component" value="Chromosome"/>
</dbReference>